<feature type="domain" description="FPL" evidence="1">
    <location>
        <begin position="3"/>
        <end position="136"/>
    </location>
</feature>
<gene>
    <name evidence="2" type="ORF">CCMP2556_LOCUS7901</name>
    <name evidence="3" type="ORF">CCMP2556_LOCUS7903</name>
</gene>
<name>A0ABP0ITC3_9DINO</name>
<comment type="caution">
    <text evidence="3">The sequence shown here is derived from an EMBL/GenBank/DDBJ whole genome shotgun (WGS) entry which is preliminary data.</text>
</comment>
<evidence type="ECO:0000313" key="3">
    <source>
        <dbReference type="EMBL" id="CAK9005003.1"/>
    </source>
</evidence>
<accession>A0ABP0ITC3</accession>
<evidence type="ECO:0000259" key="1">
    <source>
        <dbReference type="Pfam" id="PF09758"/>
    </source>
</evidence>
<evidence type="ECO:0000313" key="2">
    <source>
        <dbReference type="EMBL" id="CAK9004995.1"/>
    </source>
</evidence>
<dbReference type="InterPro" id="IPR019155">
    <property type="entry name" value="CLEC16A/TT9_N"/>
</dbReference>
<dbReference type="Proteomes" id="UP001642484">
    <property type="component" value="Unassembled WGS sequence"/>
</dbReference>
<dbReference type="EMBL" id="CAXAMN010003518">
    <property type="protein sequence ID" value="CAK9004995.1"/>
    <property type="molecule type" value="Genomic_DNA"/>
</dbReference>
<feature type="non-terminal residue" evidence="3">
    <location>
        <position position="1"/>
    </location>
</feature>
<sequence>GSRKDQAIIQAFLNHRGLHMLVSCLLSVRLSPSIKAQGWQSLCLVLQNVKDYTFDQLIQEEGAALNQLFSEPDLSVQEHLQSFVSALKTVCTRTSVESLRNLMTGDRDLPVFRRAVAYAAYEEALVRTQARNAQLSLWRTLKQNQELLCIALDIARSELPMLLCTLLRKNWLMMAQASMQHNESLFRVGAECEEDLWDFLGELLSLKLPEMAELISGMVVGSVVAHLSSLTSMKATANHWGIAFPNVEAISSGHLLDVLPSPSPFSRSCQSTASTASSSGEPSCLLVEFTACGLAGAAQAAELCAAPPPMSNDLNVSLTLRTVAIYARTLREIGIGCALMPIIELLLLPSVPSKQIDAMEQLAGGWVTEDSAIAFAEEFAARAMEDWALQPQIDDELSEEEKKTLLEQAKKHRDEYWQKELRTAAAMTGRNMVPNPFREAFLAMLDVTAGMSESLTFRANCNLKSVQSVDGKTAASIAMTELQLTYPQLLEDTRVLKHGTVPIIEEPEKAPTISSWAEGLAWFLQVRCTAVPCRFERRAVERTLPKG</sequence>
<protein>
    <recommendedName>
        <fullName evidence="1">FPL domain-containing protein</fullName>
    </recommendedName>
</protein>
<organism evidence="3 4">
    <name type="scientific">Durusdinium trenchii</name>
    <dbReference type="NCBI Taxonomy" id="1381693"/>
    <lineage>
        <taxon>Eukaryota</taxon>
        <taxon>Sar</taxon>
        <taxon>Alveolata</taxon>
        <taxon>Dinophyceae</taxon>
        <taxon>Suessiales</taxon>
        <taxon>Symbiodiniaceae</taxon>
        <taxon>Durusdinium</taxon>
    </lineage>
</organism>
<proteinExistence type="predicted"/>
<dbReference type="EMBL" id="CAXAMN010003521">
    <property type="protein sequence ID" value="CAK9005003.1"/>
    <property type="molecule type" value="Genomic_DNA"/>
</dbReference>
<evidence type="ECO:0000313" key="4">
    <source>
        <dbReference type="Proteomes" id="UP001642484"/>
    </source>
</evidence>
<keyword evidence="4" id="KW-1185">Reference proteome</keyword>
<reference evidence="3 4" key="1">
    <citation type="submission" date="2024-02" db="EMBL/GenBank/DDBJ databases">
        <authorList>
            <person name="Chen Y."/>
            <person name="Shah S."/>
            <person name="Dougan E. K."/>
            <person name="Thang M."/>
            <person name="Chan C."/>
        </authorList>
    </citation>
    <scope>NUCLEOTIDE SEQUENCE [LARGE SCALE GENOMIC DNA]</scope>
</reference>
<dbReference type="Pfam" id="PF09758">
    <property type="entry name" value="FPL"/>
    <property type="match status" value="1"/>
</dbReference>